<comment type="cofactor">
    <cofactor evidence="1">
        <name>Mn(2+)</name>
        <dbReference type="ChEBI" id="CHEBI:29035"/>
    </cofactor>
</comment>
<comment type="similarity">
    <text evidence="4">Belongs to the Nudix hydrolase family. RppH subfamily.</text>
</comment>
<dbReference type="GO" id="GO:0019693">
    <property type="term" value="P:ribose phosphate metabolic process"/>
    <property type="evidence" value="ECO:0007669"/>
    <property type="project" value="TreeGrafter"/>
</dbReference>
<dbReference type="PRINTS" id="PR00502">
    <property type="entry name" value="NUDIXFAMILY"/>
</dbReference>
<dbReference type="SUPFAM" id="SSF55811">
    <property type="entry name" value="Nudix"/>
    <property type="match status" value="1"/>
</dbReference>
<dbReference type="AlphaFoldDB" id="A0A162LQI1"/>
<dbReference type="HAMAP" id="MF_00298">
    <property type="entry name" value="Nudix_RppH"/>
    <property type="match status" value="1"/>
</dbReference>
<sequence>MAADPADLPYRPCVGIMLLNPAREVFVGQRIDTTAEAWQMPQGGIDPGESPEVTALRELKEEIGTDKARILAETADWLTYDLPAELIGKVWGGRYRGQRQKWFAMDFLGTDADIDLATEHPEFDRWRWLPARDLPRMIVPFKRALYEQVLAEFDHLLR</sequence>
<comment type="caution">
    <text evidence="6">The sequence shown here is derived from an EMBL/GenBank/DDBJ whole genome shotgun (WGS) entry which is preliminary data.</text>
</comment>
<comment type="function">
    <text evidence="4">Accelerates the degradation of transcripts by removing pyrophosphate from the 5'-end of triphosphorylated RNA, leading to a more labile monophosphorylated state that can stimulate subsequent ribonuclease cleavage.</text>
</comment>
<dbReference type="PANTHER" id="PTHR11839">
    <property type="entry name" value="UDP/ADP-SUGAR PYROPHOSPHATASE"/>
    <property type="match status" value="1"/>
</dbReference>
<gene>
    <name evidence="4" type="primary">rppH</name>
    <name evidence="4" type="synonym">nudH</name>
    <name evidence="6" type="ORF">AUP44_02860</name>
</gene>
<evidence type="ECO:0000313" key="6">
    <source>
        <dbReference type="EMBL" id="KYO56301.1"/>
    </source>
</evidence>
<dbReference type="EMBL" id="LPZR01000046">
    <property type="protein sequence ID" value="KYO56301.1"/>
    <property type="molecule type" value="Genomic_DNA"/>
</dbReference>
<evidence type="ECO:0000259" key="5">
    <source>
        <dbReference type="PROSITE" id="PS51462"/>
    </source>
</evidence>
<accession>A0A162LQI1</accession>
<feature type="domain" description="Nudix hydrolase" evidence="5">
    <location>
        <begin position="9"/>
        <end position="151"/>
    </location>
</feature>
<dbReference type="Pfam" id="PF00293">
    <property type="entry name" value="NUDIX"/>
    <property type="match status" value="1"/>
</dbReference>
<dbReference type="CDD" id="cd03671">
    <property type="entry name" value="NUDIX_Ap4A_hydrolase_plant_like"/>
    <property type="match status" value="1"/>
</dbReference>
<dbReference type="InterPro" id="IPR000086">
    <property type="entry name" value="NUDIX_hydrolase_dom"/>
</dbReference>
<organism evidence="6 7">
    <name type="scientific">Tistrella mobilis</name>
    <dbReference type="NCBI Taxonomy" id="171437"/>
    <lineage>
        <taxon>Bacteria</taxon>
        <taxon>Pseudomonadati</taxon>
        <taxon>Pseudomonadota</taxon>
        <taxon>Alphaproteobacteria</taxon>
        <taxon>Geminicoccales</taxon>
        <taxon>Geminicoccaceae</taxon>
        <taxon>Tistrella</taxon>
    </lineage>
</organism>
<dbReference type="Gene3D" id="3.90.79.10">
    <property type="entry name" value="Nucleoside Triphosphate Pyrophosphohydrolase"/>
    <property type="match status" value="1"/>
</dbReference>
<dbReference type="GO" id="GO:0008893">
    <property type="term" value="F:guanosine-3',5'-bis(diphosphate) 3'-diphosphatase activity"/>
    <property type="evidence" value="ECO:0007669"/>
    <property type="project" value="TreeGrafter"/>
</dbReference>
<reference evidence="6 7" key="1">
    <citation type="submission" date="2015-12" db="EMBL/GenBank/DDBJ databases">
        <title>Genome sequence of Tistrella mobilis MCCC 1A02139.</title>
        <authorList>
            <person name="Lu L."/>
            <person name="Lai Q."/>
            <person name="Shao Z."/>
            <person name="Qian P."/>
        </authorList>
    </citation>
    <scope>NUCLEOTIDE SEQUENCE [LARGE SCALE GENOMIC DNA]</scope>
    <source>
        <strain evidence="6 7">MCCC 1A02139</strain>
    </source>
</reference>
<dbReference type="NCBIfam" id="NF001936">
    <property type="entry name" value="PRK00714.1-3"/>
    <property type="match status" value="1"/>
</dbReference>
<evidence type="ECO:0000256" key="1">
    <source>
        <dbReference type="ARBA" id="ARBA00001936"/>
    </source>
</evidence>
<dbReference type="InterPro" id="IPR022927">
    <property type="entry name" value="RppH"/>
</dbReference>
<dbReference type="PANTHER" id="PTHR11839:SF22">
    <property type="entry name" value="NUDIX HYDROLASE 26, CHLOROPLASTIC"/>
    <property type="match status" value="1"/>
</dbReference>
<dbReference type="GO" id="GO:0006753">
    <property type="term" value="P:nucleoside phosphate metabolic process"/>
    <property type="evidence" value="ECO:0007669"/>
    <property type="project" value="TreeGrafter"/>
</dbReference>
<dbReference type="InterPro" id="IPR015797">
    <property type="entry name" value="NUDIX_hydrolase-like_dom_sf"/>
</dbReference>
<proteinExistence type="inferred from homology"/>
<evidence type="ECO:0000256" key="2">
    <source>
        <dbReference type="ARBA" id="ARBA00001946"/>
    </source>
</evidence>
<comment type="cofactor">
    <cofactor evidence="4">
        <name>a divalent metal cation</name>
        <dbReference type="ChEBI" id="CHEBI:60240"/>
    </cofactor>
</comment>
<evidence type="ECO:0000313" key="7">
    <source>
        <dbReference type="Proteomes" id="UP000075787"/>
    </source>
</evidence>
<dbReference type="OrthoDB" id="9816040at2"/>
<dbReference type="PROSITE" id="PS00893">
    <property type="entry name" value="NUDIX_BOX"/>
    <property type="match status" value="1"/>
</dbReference>
<dbReference type="InterPro" id="IPR020084">
    <property type="entry name" value="NUDIX_hydrolase_CS"/>
</dbReference>
<dbReference type="Proteomes" id="UP000075787">
    <property type="component" value="Unassembled WGS sequence"/>
</dbReference>
<name>A0A162LQI1_9PROT</name>
<keyword evidence="3 4" id="KW-0378">Hydrolase</keyword>
<dbReference type="RefSeq" id="WP_062761971.1">
    <property type="nucleotide sequence ID" value="NZ_CP121045.1"/>
</dbReference>
<protein>
    <recommendedName>
        <fullName evidence="4">RNA pyrophosphohydrolase</fullName>
        <ecNumber evidence="4">3.6.1.-</ecNumber>
    </recommendedName>
    <alternativeName>
        <fullName evidence="4">(Di)nucleoside polyphosphate hydrolase</fullName>
    </alternativeName>
</protein>
<feature type="short sequence motif" description="Nudix box" evidence="4">
    <location>
        <begin position="43"/>
        <end position="64"/>
    </location>
</feature>
<dbReference type="EC" id="3.6.1.-" evidence="4"/>
<evidence type="ECO:0000256" key="3">
    <source>
        <dbReference type="ARBA" id="ARBA00022801"/>
    </source>
</evidence>
<evidence type="ECO:0000256" key="4">
    <source>
        <dbReference type="HAMAP-Rule" id="MF_00298"/>
    </source>
</evidence>
<dbReference type="GO" id="GO:0034432">
    <property type="term" value="F:bis(5'-adenosyl)-pentaphosphatase activity"/>
    <property type="evidence" value="ECO:0007669"/>
    <property type="project" value="TreeGrafter"/>
</dbReference>
<dbReference type="InterPro" id="IPR020476">
    <property type="entry name" value="Nudix_hydrolase"/>
</dbReference>
<dbReference type="NCBIfam" id="NF001938">
    <property type="entry name" value="PRK00714.1-5"/>
    <property type="match status" value="1"/>
</dbReference>
<dbReference type="GeneID" id="97243783"/>
<dbReference type="PROSITE" id="PS51462">
    <property type="entry name" value="NUDIX"/>
    <property type="match status" value="1"/>
</dbReference>
<comment type="cofactor">
    <cofactor evidence="2">
        <name>Mg(2+)</name>
        <dbReference type="ChEBI" id="CHEBI:18420"/>
    </cofactor>
</comment>